<dbReference type="EMBL" id="CP026995">
    <property type="protein sequence ID" value="QLH07120.1"/>
    <property type="molecule type" value="Genomic_DNA"/>
</dbReference>
<dbReference type="PROSITE" id="PS51459">
    <property type="entry name" value="FIDO"/>
    <property type="match status" value="1"/>
</dbReference>
<dbReference type="Proteomes" id="UP000509478">
    <property type="component" value="Chromosome"/>
</dbReference>
<dbReference type="GeneID" id="56068149"/>
<organism evidence="2 3">
    <name type="scientific">Nitrosopumilus ureiphilus</name>
    <dbReference type="NCBI Taxonomy" id="1470067"/>
    <lineage>
        <taxon>Archaea</taxon>
        <taxon>Nitrososphaerota</taxon>
        <taxon>Nitrososphaeria</taxon>
        <taxon>Nitrosopumilales</taxon>
        <taxon>Nitrosopumilaceae</taxon>
        <taxon>Nitrosopumilus</taxon>
    </lineage>
</organism>
<name>A0A7D5R3M1_9ARCH</name>
<feature type="domain" description="Fido" evidence="1">
    <location>
        <begin position="139"/>
        <end position="276"/>
    </location>
</feature>
<evidence type="ECO:0000259" key="1">
    <source>
        <dbReference type="PROSITE" id="PS51459"/>
    </source>
</evidence>
<dbReference type="InterPro" id="IPR036597">
    <property type="entry name" value="Fido-like_dom_sf"/>
</dbReference>
<dbReference type="OrthoDB" id="350952at2157"/>
<dbReference type="Pfam" id="PF02661">
    <property type="entry name" value="Fic"/>
    <property type="match status" value="1"/>
</dbReference>
<dbReference type="PANTHER" id="PTHR13504:SF38">
    <property type="entry name" value="FIDO DOMAIN-CONTAINING PROTEIN"/>
    <property type="match status" value="1"/>
</dbReference>
<accession>A0A7D5R3M1</accession>
<dbReference type="SUPFAM" id="SSF140931">
    <property type="entry name" value="Fic-like"/>
    <property type="match status" value="1"/>
</dbReference>
<protein>
    <recommendedName>
        <fullName evidence="1">Fido domain-containing protein</fullName>
    </recommendedName>
</protein>
<dbReference type="InterPro" id="IPR040198">
    <property type="entry name" value="Fido_containing"/>
</dbReference>
<proteinExistence type="predicted"/>
<evidence type="ECO:0000313" key="3">
    <source>
        <dbReference type="Proteomes" id="UP000509478"/>
    </source>
</evidence>
<sequence length="286" mass="34231">MVSVIQRKKGKRTFHYLIHNTGKKQYEKYLGKTIPDNIEILKRDFEMDVLKKTYEPELISIKEGYDSQHDTLKQKFLDEFSIGFTHDTQKIEGSTLTKRETYDLLKFSLTPNRKSEPDMIEAKLHHAIFLKMIKNIPEFNGKIVLNWHKEMFEKTMKEFAGIIRTYNVFVTNSESKFTHWKFVPNFLKEFYSWYKKSEKTTNPVILSALAHFRFGNIHPFGDGNGRISRLIMNYVLIKHNYPPLNIKFSDRTSYYDALERGNLRNDEIYFLKWFVKFYIKNNKKYL</sequence>
<dbReference type="KEGG" id="nue:C5F50_08575"/>
<dbReference type="InterPro" id="IPR003812">
    <property type="entry name" value="Fido"/>
</dbReference>
<dbReference type="RefSeq" id="WP_179370984.1">
    <property type="nucleotide sequence ID" value="NZ_CP026995.1"/>
</dbReference>
<dbReference type="PANTHER" id="PTHR13504">
    <property type="entry name" value="FIDO DOMAIN-CONTAINING PROTEIN DDB_G0283145"/>
    <property type="match status" value="1"/>
</dbReference>
<reference evidence="2 3" key="1">
    <citation type="submission" date="2018-02" db="EMBL/GenBank/DDBJ databases">
        <title>Complete genome of Nitrosopumilus ureaphilus PS0.</title>
        <authorList>
            <person name="Qin W."/>
            <person name="Zheng Y."/>
            <person name="Stahl D.A."/>
        </authorList>
    </citation>
    <scope>NUCLEOTIDE SEQUENCE [LARGE SCALE GENOMIC DNA]</scope>
    <source>
        <strain evidence="2 3">PS0</strain>
    </source>
</reference>
<keyword evidence="3" id="KW-1185">Reference proteome</keyword>
<evidence type="ECO:0000313" key="2">
    <source>
        <dbReference type="EMBL" id="QLH07120.1"/>
    </source>
</evidence>
<dbReference type="Gene3D" id="1.10.3290.10">
    <property type="entry name" value="Fido-like domain"/>
    <property type="match status" value="1"/>
</dbReference>
<gene>
    <name evidence="2" type="ORF">C5F50_08575</name>
</gene>
<dbReference type="AlphaFoldDB" id="A0A7D5R3M1"/>